<evidence type="ECO:0000256" key="7">
    <source>
        <dbReference type="SAM" id="SignalP"/>
    </source>
</evidence>
<evidence type="ECO:0000256" key="1">
    <source>
        <dbReference type="ARBA" id="ARBA00004418"/>
    </source>
</evidence>
<evidence type="ECO:0000256" key="6">
    <source>
        <dbReference type="ARBA" id="ARBA00022729"/>
    </source>
</evidence>
<dbReference type="InterPro" id="IPR050490">
    <property type="entry name" value="Bact_solute-bd_prot1"/>
</dbReference>
<dbReference type="PANTHER" id="PTHR43649:SF31">
    <property type="entry name" value="SN-GLYCEROL-3-PHOSPHATE-BINDING PERIPLASMIC PROTEIN UGPB"/>
    <property type="match status" value="1"/>
</dbReference>
<dbReference type="EMBL" id="SGXC01000001">
    <property type="protein sequence ID" value="RZS86517.1"/>
    <property type="molecule type" value="Genomic_DNA"/>
</dbReference>
<dbReference type="Proteomes" id="UP000292445">
    <property type="component" value="Unassembled WGS sequence"/>
</dbReference>
<feature type="signal peptide" evidence="7">
    <location>
        <begin position="1"/>
        <end position="23"/>
    </location>
</feature>
<dbReference type="SUPFAM" id="SSF53850">
    <property type="entry name" value="Periplasmic binding protein-like II"/>
    <property type="match status" value="1"/>
</dbReference>
<evidence type="ECO:0000256" key="3">
    <source>
        <dbReference type="ARBA" id="ARBA00011557"/>
    </source>
</evidence>
<keyword evidence="9" id="KW-1185">Reference proteome</keyword>
<dbReference type="AlphaFoldDB" id="A0A4V2F464"/>
<protein>
    <recommendedName>
        <fullName evidence="4">sn-glycerol-3-phosphate-binding periplasmic protein UgpB</fullName>
    </recommendedName>
</protein>
<evidence type="ECO:0000313" key="8">
    <source>
        <dbReference type="EMBL" id="RZS86517.1"/>
    </source>
</evidence>
<feature type="chain" id="PRO_5020728681" description="sn-glycerol-3-phosphate-binding periplasmic protein UgpB" evidence="7">
    <location>
        <begin position="24"/>
        <end position="483"/>
    </location>
</feature>
<dbReference type="PANTHER" id="PTHR43649">
    <property type="entry name" value="ARABINOSE-BINDING PROTEIN-RELATED"/>
    <property type="match status" value="1"/>
</dbReference>
<gene>
    <name evidence="8" type="ORF">EV675_2560</name>
</gene>
<keyword evidence="6 7" id="KW-0732">Signal</keyword>
<evidence type="ECO:0000256" key="4">
    <source>
        <dbReference type="ARBA" id="ARBA00017470"/>
    </source>
</evidence>
<name>A0A4V2F464_9BURK</name>
<keyword evidence="5" id="KW-0813">Transport</keyword>
<dbReference type="Gene3D" id="3.40.190.10">
    <property type="entry name" value="Periplasmic binding protein-like II"/>
    <property type="match status" value="2"/>
</dbReference>
<organism evidence="8 9">
    <name type="scientific">Pigmentiphaga kullae</name>
    <dbReference type="NCBI Taxonomy" id="151784"/>
    <lineage>
        <taxon>Bacteria</taxon>
        <taxon>Pseudomonadati</taxon>
        <taxon>Pseudomonadota</taxon>
        <taxon>Betaproteobacteria</taxon>
        <taxon>Burkholderiales</taxon>
        <taxon>Alcaligenaceae</taxon>
        <taxon>Pigmentiphaga</taxon>
    </lineage>
</organism>
<evidence type="ECO:0000256" key="2">
    <source>
        <dbReference type="ARBA" id="ARBA00008520"/>
    </source>
</evidence>
<accession>A0A4V2F464</accession>
<evidence type="ECO:0000256" key="5">
    <source>
        <dbReference type="ARBA" id="ARBA00022448"/>
    </source>
</evidence>
<proteinExistence type="inferred from homology"/>
<dbReference type="GO" id="GO:0042597">
    <property type="term" value="C:periplasmic space"/>
    <property type="evidence" value="ECO:0007669"/>
    <property type="project" value="UniProtKB-SubCell"/>
</dbReference>
<evidence type="ECO:0000313" key="9">
    <source>
        <dbReference type="Proteomes" id="UP000292445"/>
    </source>
</evidence>
<dbReference type="InterPro" id="IPR006059">
    <property type="entry name" value="SBP"/>
</dbReference>
<comment type="subcellular location">
    <subcellularLocation>
        <location evidence="1">Periplasm</location>
    </subcellularLocation>
</comment>
<comment type="caution">
    <text evidence="8">The sequence shown here is derived from an EMBL/GenBank/DDBJ whole genome shotgun (WGS) entry which is preliminary data.</text>
</comment>
<comment type="similarity">
    <text evidence="2">Belongs to the bacterial solute-binding protein 1 family.</text>
</comment>
<sequence length="483" mass="51826">MQPTKRWLNWGVSVLAASFLAMGGLGTAAAQGAKKGNAKPAAKSAPAKKSASGAAKAAGAAGAAGAAAAMAAPSGPIELQVWHTLNAQQAAEFDSLVQRFNEQRHGFTVKVTAKPSVEALIEDGTAAVRARHAPHLVELPDNRSPEFIARQGAILPMYELLAKYPIKDLRWFLPQTTAGMSDAKGRLLALPWMADIPIYLYNRDLYRRAGLDPDAPPRTWRDMQAHLIALLQNGVNCPYATSWQTWVHVENLSAMHNSAYATRNNGLDGPNGAQLLANDLLHVRHLALMMSWVRSHLFPVRTDQDQGDAAFASGECAVLTSGSSALAQVQGKAAFSYGVAPLPYYEEEAARPSTPFVGGSAFWALGGHSTAEQKALATFIAYLATPVVAAEWHQKTGFLPLTEAAYRASEVSFYKNIPGAESVVRAMANPPAKFTRGFRLNNYDRVTDIINSELNAVWNGVKPPKQGLDDAVARSSSVMSAKK</sequence>
<reference evidence="8 9" key="1">
    <citation type="submission" date="2019-02" db="EMBL/GenBank/DDBJ databases">
        <title>Genomic Encyclopedia of Type Strains, Phase IV (KMG-IV): sequencing the most valuable type-strain genomes for metagenomic binning, comparative biology and taxonomic classification.</title>
        <authorList>
            <person name="Goeker M."/>
        </authorList>
    </citation>
    <scope>NUCLEOTIDE SEQUENCE [LARGE SCALE GENOMIC DNA]</scope>
    <source>
        <strain evidence="8 9">K24</strain>
    </source>
</reference>
<dbReference type="RefSeq" id="WP_130357605.1">
    <property type="nucleotide sequence ID" value="NZ_SGXC01000001.1"/>
</dbReference>
<dbReference type="OrthoDB" id="4393730at2"/>
<comment type="subunit">
    <text evidence="3">The complex is composed of two ATP-binding proteins (UgpC), two transmembrane proteins (UgpA and UgpE) and a solute-binding protein (UgpB).</text>
</comment>
<dbReference type="Pfam" id="PF13416">
    <property type="entry name" value="SBP_bac_8"/>
    <property type="match status" value="1"/>
</dbReference>